<keyword evidence="3" id="KW-0444">Lipid biosynthesis</keyword>
<keyword evidence="7 11" id="KW-0418">Kinase</keyword>
<evidence type="ECO:0000256" key="6">
    <source>
        <dbReference type="ARBA" id="ARBA00022741"/>
    </source>
</evidence>
<evidence type="ECO:0000256" key="5">
    <source>
        <dbReference type="ARBA" id="ARBA00022679"/>
    </source>
</evidence>
<dbReference type="InterPro" id="IPR003758">
    <property type="entry name" value="LpxK"/>
</dbReference>
<dbReference type="UniPathway" id="UPA00359">
    <property type="reaction ID" value="UER00482"/>
</dbReference>
<name>A0A3B0XFM3_9ZZZZ</name>
<dbReference type="GO" id="GO:0009029">
    <property type="term" value="F:lipid-A 4'-kinase activity"/>
    <property type="evidence" value="ECO:0007669"/>
    <property type="project" value="UniProtKB-EC"/>
</dbReference>
<evidence type="ECO:0000256" key="10">
    <source>
        <dbReference type="SAM" id="Phobius"/>
    </source>
</evidence>
<comment type="pathway">
    <text evidence="1">Glycolipid biosynthesis; lipid IV(A) biosynthesis; lipid IV(A) from (3R)-3-hydroxytetradecanoyl-[acyl-carrier-protein] and UDP-N-acetyl-alpha-D-glucosamine: step 6/6.</text>
</comment>
<keyword evidence="6" id="KW-0547">Nucleotide-binding</keyword>
<dbReference type="GO" id="GO:0009245">
    <property type="term" value="P:lipid A biosynthetic process"/>
    <property type="evidence" value="ECO:0007669"/>
    <property type="project" value="UniProtKB-KW"/>
</dbReference>
<sequence>MKSLDVYWRDINAISLLLLPVSALFCLLSKLRLQLYKQNILKSYKAPVPVLVVGNISVGGTGKTPLIIELVKQLQSQGRTPGVISRGYGGRSRVWPRVVNANSTADQVGDEPELIYQHTQCPLVVGPHREQSIKLLLEQFNCDVLLSDDGMQHYAMQRDIEIAVVDAQRQFGNGFCLPAGPLRETTSRLNQVDLVLYNGGDSQQNSFSMRATHCLAVGRESDRVDLVRFSGQKLHAIAGIGNPQRFFDMLKRFGIDVIEHPFPDHHQFSEANLLFNDAMPVLMTEKDAVKCRHFKLSDHWAVSITIDFSDDAQTKLDRIFNSLPV</sequence>
<evidence type="ECO:0000256" key="4">
    <source>
        <dbReference type="ARBA" id="ARBA00022556"/>
    </source>
</evidence>
<dbReference type="PANTHER" id="PTHR42724:SF1">
    <property type="entry name" value="TETRAACYLDISACCHARIDE 4'-KINASE, MITOCHONDRIAL-RELATED"/>
    <property type="match status" value="1"/>
</dbReference>
<dbReference type="EMBL" id="UOFI01000020">
    <property type="protein sequence ID" value="VAW62242.1"/>
    <property type="molecule type" value="Genomic_DNA"/>
</dbReference>
<organism evidence="11">
    <name type="scientific">hydrothermal vent metagenome</name>
    <dbReference type="NCBI Taxonomy" id="652676"/>
    <lineage>
        <taxon>unclassified sequences</taxon>
        <taxon>metagenomes</taxon>
        <taxon>ecological metagenomes</taxon>
    </lineage>
</organism>
<dbReference type="EC" id="2.7.1.130" evidence="2"/>
<accession>A0A3B0XFM3</accession>
<keyword evidence="10" id="KW-1133">Transmembrane helix</keyword>
<dbReference type="SUPFAM" id="SSF52540">
    <property type="entry name" value="P-loop containing nucleoside triphosphate hydrolases"/>
    <property type="match status" value="1"/>
</dbReference>
<gene>
    <name evidence="11" type="ORF">MNBD_GAMMA09-316</name>
</gene>
<dbReference type="AlphaFoldDB" id="A0A3B0XFM3"/>
<reference evidence="11" key="1">
    <citation type="submission" date="2018-06" db="EMBL/GenBank/DDBJ databases">
        <authorList>
            <person name="Zhirakovskaya E."/>
        </authorList>
    </citation>
    <scope>NUCLEOTIDE SEQUENCE</scope>
</reference>
<feature type="transmembrane region" description="Helical" evidence="10">
    <location>
        <begin position="6"/>
        <end position="28"/>
    </location>
</feature>
<evidence type="ECO:0000256" key="1">
    <source>
        <dbReference type="ARBA" id="ARBA00004870"/>
    </source>
</evidence>
<evidence type="ECO:0000256" key="9">
    <source>
        <dbReference type="ARBA" id="ARBA00023098"/>
    </source>
</evidence>
<dbReference type="InterPro" id="IPR027417">
    <property type="entry name" value="P-loop_NTPase"/>
</dbReference>
<dbReference type="GO" id="GO:0009244">
    <property type="term" value="P:lipopolysaccharide core region biosynthetic process"/>
    <property type="evidence" value="ECO:0007669"/>
    <property type="project" value="TreeGrafter"/>
</dbReference>
<dbReference type="Pfam" id="PF02606">
    <property type="entry name" value="LpxK"/>
    <property type="match status" value="1"/>
</dbReference>
<keyword evidence="5 11" id="KW-0808">Transferase</keyword>
<protein>
    <recommendedName>
        <fullName evidence="2">tetraacyldisaccharide 4'-kinase</fullName>
        <ecNumber evidence="2">2.7.1.130</ecNumber>
    </recommendedName>
</protein>
<evidence type="ECO:0000256" key="7">
    <source>
        <dbReference type="ARBA" id="ARBA00022777"/>
    </source>
</evidence>
<evidence type="ECO:0000256" key="8">
    <source>
        <dbReference type="ARBA" id="ARBA00022840"/>
    </source>
</evidence>
<keyword evidence="8" id="KW-0067">ATP-binding</keyword>
<dbReference type="GO" id="GO:0005524">
    <property type="term" value="F:ATP binding"/>
    <property type="evidence" value="ECO:0007669"/>
    <property type="project" value="UniProtKB-KW"/>
</dbReference>
<dbReference type="HAMAP" id="MF_00409">
    <property type="entry name" value="LpxK"/>
    <property type="match status" value="1"/>
</dbReference>
<dbReference type="NCBIfam" id="TIGR00682">
    <property type="entry name" value="lpxK"/>
    <property type="match status" value="1"/>
</dbReference>
<keyword evidence="9" id="KW-0443">Lipid metabolism</keyword>
<evidence type="ECO:0000256" key="3">
    <source>
        <dbReference type="ARBA" id="ARBA00022516"/>
    </source>
</evidence>
<dbReference type="GO" id="GO:0005886">
    <property type="term" value="C:plasma membrane"/>
    <property type="evidence" value="ECO:0007669"/>
    <property type="project" value="TreeGrafter"/>
</dbReference>
<keyword evidence="10" id="KW-0472">Membrane</keyword>
<proteinExistence type="inferred from homology"/>
<evidence type="ECO:0000256" key="2">
    <source>
        <dbReference type="ARBA" id="ARBA00012071"/>
    </source>
</evidence>
<evidence type="ECO:0000313" key="11">
    <source>
        <dbReference type="EMBL" id="VAW62242.1"/>
    </source>
</evidence>
<dbReference type="PANTHER" id="PTHR42724">
    <property type="entry name" value="TETRAACYLDISACCHARIDE 4'-KINASE"/>
    <property type="match status" value="1"/>
</dbReference>
<keyword evidence="4" id="KW-0441">Lipid A biosynthesis</keyword>
<keyword evidence="10" id="KW-0812">Transmembrane</keyword>